<organism evidence="1 2">
    <name type="scientific">Amycolatopsis coloradensis</name>
    <dbReference type="NCBI Taxonomy" id="76021"/>
    <lineage>
        <taxon>Bacteria</taxon>
        <taxon>Bacillati</taxon>
        <taxon>Actinomycetota</taxon>
        <taxon>Actinomycetes</taxon>
        <taxon>Pseudonocardiales</taxon>
        <taxon>Pseudonocardiaceae</taxon>
        <taxon>Amycolatopsis</taxon>
    </lineage>
</organism>
<accession>A0ACD5BFY9</accession>
<dbReference type="Proteomes" id="UP001456344">
    <property type="component" value="Chromosome"/>
</dbReference>
<name>A0ACD5BFY9_9PSEU</name>
<sequence length="312" mass="34306">MTTTRQWHGGELRQQRLTGDWTILAPGRAARPHGETGGCPFCPGPGEDTPPESWRLPAVDGVGWRVRAVPNRYALSDRHEVIIESPRHDWDPVTGSDAELTDVLFTWQQRHIALRGYAAQVVIFRNHGRAAGTSLSHPHSQLAGLPVLAPGTLRRLEAFREHHRRFGRPFASDELAEEFAVAERIVHSAENTVVFAPFAPTAAYELRLVPRRARADFAMVPRPELREIAHTLRLVLGALGEEIADLAYNIVVDTAPTGWEQAPFLTWSIHILPRRTVPAGLESATGIPVVTTTPERAAACLKARLTKATGAG</sequence>
<reference evidence="1" key="1">
    <citation type="submission" date="2023-10" db="EMBL/GenBank/DDBJ databases">
        <title>Whole genome sequencing of actinobacterial strain Amycolatopsis sp. (BCA-696) identifies the underlying plant growth-promoting genes.</title>
        <authorList>
            <person name="Gandham P."/>
            <person name="Vadla N."/>
            <person name="Saji A."/>
            <person name="Srinivas V."/>
            <person name="Ruperao P."/>
            <person name="Selvanayagam S."/>
            <person name="Saxena R.K."/>
            <person name="Rathore A."/>
            <person name="Gopalakrishnan S."/>
            <person name="Thakur V."/>
        </authorList>
    </citation>
    <scope>NUCLEOTIDE SEQUENCE</scope>
    <source>
        <strain evidence="1">BCA-696</strain>
    </source>
</reference>
<dbReference type="EMBL" id="CP150484">
    <property type="protein sequence ID" value="WYW18194.1"/>
    <property type="molecule type" value="Genomic_DNA"/>
</dbReference>
<evidence type="ECO:0000313" key="2">
    <source>
        <dbReference type="Proteomes" id="UP001456344"/>
    </source>
</evidence>
<evidence type="ECO:0000313" key="1">
    <source>
        <dbReference type="EMBL" id="WYW18194.1"/>
    </source>
</evidence>
<keyword evidence="2" id="KW-1185">Reference proteome</keyword>
<gene>
    <name evidence="1" type="ORF">LCL61_21865</name>
</gene>
<keyword evidence="1" id="KW-0548">Nucleotidyltransferase</keyword>
<keyword evidence="1" id="KW-0808">Transferase</keyword>
<protein>
    <submittedName>
        <fullName evidence="1">Galactose-1-phosphate uridylyltransferase</fullName>
    </submittedName>
</protein>
<proteinExistence type="predicted"/>